<dbReference type="AlphaFoldDB" id="M5U8W8"/>
<accession>M5U8W8</accession>
<organism evidence="1 2">
    <name type="scientific">Rhodopirellula sallentina SM41</name>
    <dbReference type="NCBI Taxonomy" id="1263870"/>
    <lineage>
        <taxon>Bacteria</taxon>
        <taxon>Pseudomonadati</taxon>
        <taxon>Planctomycetota</taxon>
        <taxon>Planctomycetia</taxon>
        <taxon>Pirellulales</taxon>
        <taxon>Pirellulaceae</taxon>
        <taxon>Rhodopirellula</taxon>
    </lineage>
</organism>
<evidence type="ECO:0000313" key="2">
    <source>
        <dbReference type="Proteomes" id="UP000011885"/>
    </source>
</evidence>
<gene>
    <name evidence="1" type="ORF">RSSM_06130</name>
</gene>
<protein>
    <submittedName>
        <fullName evidence="1">Uncharacterized protein</fullName>
    </submittedName>
</protein>
<comment type="caution">
    <text evidence="1">The sequence shown here is derived from an EMBL/GenBank/DDBJ whole genome shotgun (WGS) entry which is preliminary data.</text>
</comment>
<evidence type="ECO:0000313" key="1">
    <source>
        <dbReference type="EMBL" id="EMI52418.1"/>
    </source>
</evidence>
<reference evidence="1 2" key="1">
    <citation type="journal article" date="2013" name="Mar. Genomics">
        <title>Expression of sulfatases in Rhodopirellula baltica and the diversity of sulfatases in the genus Rhodopirellula.</title>
        <authorList>
            <person name="Wegner C.E."/>
            <person name="Richter-Heitmann T."/>
            <person name="Klindworth A."/>
            <person name="Klockow C."/>
            <person name="Richter M."/>
            <person name="Achstetter T."/>
            <person name="Glockner F.O."/>
            <person name="Harder J."/>
        </authorList>
    </citation>
    <scope>NUCLEOTIDE SEQUENCE [LARGE SCALE GENOMIC DNA]</scope>
    <source>
        <strain evidence="1 2">SM41</strain>
    </source>
</reference>
<sequence length="42" mass="4738">MWARPHFSSHDLLTECRRVDSPASSVDACEITVGRITRPNLL</sequence>
<dbReference type="EMBL" id="ANOH01000431">
    <property type="protein sequence ID" value="EMI52418.1"/>
    <property type="molecule type" value="Genomic_DNA"/>
</dbReference>
<proteinExistence type="predicted"/>
<dbReference type="PATRIC" id="fig|1263870.3.peg.6495"/>
<dbReference type="Proteomes" id="UP000011885">
    <property type="component" value="Unassembled WGS sequence"/>
</dbReference>
<keyword evidence="2" id="KW-1185">Reference proteome</keyword>
<name>M5U8W8_9BACT</name>